<keyword evidence="3" id="KW-0328">Glycosyltransferase</keyword>
<evidence type="ECO:0000256" key="1">
    <source>
        <dbReference type="ARBA" id="ARBA00004776"/>
    </source>
</evidence>
<dbReference type="GO" id="GO:0016757">
    <property type="term" value="F:glycosyltransferase activity"/>
    <property type="evidence" value="ECO:0007669"/>
    <property type="project" value="UniProtKB-KW"/>
</dbReference>
<protein>
    <submittedName>
        <fullName evidence="6">Glycosyltransferase family 2 protein</fullName>
    </submittedName>
</protein>
<evidence type="ECO:0000259" key="5">
    <source>
        <dbReference type="Pfam" id="PF00535"/>
    </source>
</evidence>
<comment type="similarity">
    <text evidence="2">Belongs to the glycosyltransferase 2 family.</text>
</comment>
<keyword evidence="4" id="KW-0808">Transferase</keyword>
<dbReference type="InterPro" id="IPR001173">
    <property type="entry name" value="Glyco_trans_2-like"/>
</dbReference>
<sequence length="318" mass="36321">MSKVSVIIPNYNGKKYLRDCLDAMECQSFRDFEVLLIDNGSDDGSGDLIRKEYPWVRLIFLRENTGFCGAVNQGIRNSASPFVILLNNDTVADKNFIKELLKAIEDKPQAFSCQAKLLKMKEQDKMDDGGNYYCALGWAFAQGKGRPERDYSREKKIFAACGGAAIYRREILDRTGLFDEEHFAYLEDIDIGYRGRLLGYENWYCPDAKVFHVGSGTTGSRYNLFKVRYSSRNNVYLLYKNMPFLQILWNSPLLITGFAVKAAFFAARGFGKEYLSGLKNGIVISVKNKDKKFKADSPKRYFAIQLELYKNLGKLLKK</sequence>
<reference evidence="6" key="2">
    <citation type="submission" date="2021-04" db="EMBL/GenBank/DDBJ databases">
        <authorList>
            <person name="Gilroy R."/>
        </authorList>
    </citation>
    <scope>NUCLEOTIDE SEQUENCE</scope>
    <source>
        <strain evidence="6">ChiW19-6364</strain>
    </source>
</reference>
<evidence type="ECO:0000256" key="4">
    <source>
        <dbReference type="ARBA" id="ARBA00022679"/>
    </source>
</evidence>
<dbReference type="InterPro" id="IPR029044">
    <property type="entry name" value="Nucleotide-diphossugar_trans"/>
</dbReference>
<comment type="pathway">
    <text evidence="1">Cell wall biogenesis; cell wall polysaccharide biosynthesis.</text>
</comment>
<dbReference type="PANTHER" id="PTHR43179:SF12">
    <property type="entry name" value="GALACTOFURANOSYLTRANSFERASE GLFT2"/>
    <property type="match status" value="1"/>
</dbReference>
<dbReference type="CDD" id="cd04186">
    <property type="entry name" value="GT_2_like_c"/>
    <property type="match status" value="1"/>
</dbReference>
<evidence type="ECO:0000313" key="6">
    <source>
        <dbReference type="EMBL" id="HJD39789.1"/>
    </source>
</evidence>
<evidence type="ECO:0000313" key="7">
    <source>
        <dbReference type="Proteomes" id="UP000823850"/>
    </source>
</evidence>
<reference evidence="6" key="1">
    <citation type="journal article" date="2021" name="PeerJ">
        <title>Extensive microbial diversity within the chicken gut microbiome revealed by metagenomics and culture.</title>
        <authorList>
            <person name="Gilroy R."/>
            <person name="Ravi A."/>
            <person name="Getino M."/>
            <person name="Pursley I."/>
            <person name="Horton D.L."/>
            <person name="Alikhan N.F."/>
            <person name="Baker D."/>
            <person name="Gharbi K."/>
            <person name="Hall N."/>
            <person name="Watson M."/>
            <person name="Adriaenssens E.M."/>
            <person name="Foster-Nyarko E."/>
            <person name="Jarju S."/>
            <person name="Secka A."/>
            <person name="Antonio M."/>
            <person name="Oren A."/>
            <person name="Chaudhuri R.R."/>
            <person name="La Ragione R."/>
            <person name="Hildebrand F."/>
            <person name="Pallen M.J."/>
        </authorList>
    </citation>
    <scope>NUCLEOTIDE SEQUENCE</scope>
    <source>
        <strain evidence="6">ChiW19-6364</strain>
    </source>
</reference>
<gene>
    <name evidence="6" type="ORF">H9913_07145</name>
</gene>
<dbReference type="Proteomes" id="UP000823850">
    <property type="component" value="Unassembled WGS sequence"/>
</dbReference>
<dbReference type="PANTHER" id="PTHR43179">
    <property type="entry name" value="RHAMNOSYLTRANSFERASE WBBL"/>
    <property type="match status" value="1"/>
</dbReference>
<evidence type="ECO:0000256" key="3">
    <source>
        <dbReference type="ARBA" id="ARBA00022676"/>
    </source>
</evidence>
<dbReference type="EMBL" id="DWUX01000131">
    <property type="protein sequence ID" value="HJD39789.1"/>
    <property type="molecule type" value="Genomic_DNA"/>
</dbReference>
<accession>A0A9D2R757</accession>
<feature type="domain" description="Glycosyltransferase 2-like" evidence="5">
    <location>
        <begin position="5"/>
        <end position="174"/>
    </location>
</feature>
<name>A0A9D2R757_9FIRM</name>
<dbReference type="SUPFAM" id="SSF53448">
    <property type="entry name" value="Nucleotide-diphospho-sugar transferases"/>
    <property type="match status" value="1"/>
</dbReference>
<dbReference type="Gene3D" id="3.90.550.10">
    <property type="entry name" value="Spore Coat Polysaccharide Biosynthesis Protein SpsA, Chain A"/>
    <property type="match status" value="1"/>
</dbReference>
<organism evidence="6 7">
    <name type="scientific">Candidatus Blautia stercoripullorum</name>
    <dbReference type="NCBI Taxonomy" id="2838502"/>
    <lineage>
        <taxon>Bacteria</taxon>
        <taxon>Bacillati</taxon>
        <taxon>Bacillota</taxon>
        <taxon>Clostridia</taxon>
        <taxon>Lachnospirales</taxon>
        <taxon>Lachnospiraceae</taxon>
        <taxon>Blautia</taxon>
    </lineage>
</organism>
<dbReference type="AlphaFoldDB" id="A0A9D2R757"/>
<evidence type="ECO:0000256" key="2">
    <source>
        <dbReference type="ARBA" id="ARBA00006739"/>
    </source>
</evidence>
<dbReference type="Pfam" id="PF00535">
    <property type="entry name" value="Glycos_transf_2"/>
    <property type="match status" value="1"/>
</dbReference>
<comment type="caution">
    <text evidence="6">The sequence shown here is derived from an EMBL/GenBank/DDBJ whole genome shotgun (WGS) entry which is preliminary data.</text>
</comment>
<proteinExistence type="inferred from homology"/>